<reference evidence="6 7" key="1">
    <citation type="submission" date="2017-01" db="EMBL/GenBank/DDBJ databases">
        <title>The cable genome- insights into the physiology and evolution of filamentous bacteria capable of sulfide oxidation via long distance electron transfer.</title>
        <authorList>
            <person name="Schreiber L."/>
            <person name="Bjerg J.T."/>
            <person name="Boggild A."/>
            <person name="Van De Vossenberg J."/>
            <person name="Meysman F."/>
            <person name="Nielsen L.P."/>
            <person name="Schramm A."/>
            <person name="Kjeldsen K.U."/>
        </authorList>
    </citation>
    <scope>NUCLEOTIDE SEQUENCE [LARGE SCALE GENOMIC DNA]</scope>
    <source>
        <strain evidence="6">A3</strain>
    </source>
</reference>
<comment type="function">
    <text evidence="3">Required for maturation of 30S ribosomal subunits.</text>
</comment>
<protein>
    <recommendedName>
        <fullName evidence="3">Ribosome maturation factor RimP</fullName>
    </recommendedName>
</protein>
<comment type="similarity">
    <text evidence="3">Belongs to the RimP family.</text>
</comment>
<dbReference type="Pfam" id="PF02576">
    <property type="entry name" value="RimP_N"/>
    <property type="match status" value="1"/>
</dbReference>
<dbReference type="SUPFAM" id="SSF75420">
    <property type="entry name" value="YhbC-like, N-terminal domain"/>
    <property type="match status" value="1"/>
</dbReference>
<dbReference type="GO" id="GO:0005829">
    <property type="term" value="C:cytosol"/>
    <property type="evidence" value="ECO:0007669"/>
    <property type="project" value="TreeGrafter"/>
</dbReference>
<comment type="caution">
    <text evidence="6">The sequence shown here is derived from an EMBL/GenBank/DDBJ whole genome shotgun (WGS) entry which is preliminary data.</text>
</comment>
<sequence length="155" mass="17426">MGTDRVIKAVEDFAAPLLDEMGLELVEVQFRQESGWMLRLFIDRNEGVNVDDCASVSRQVATYLEVEDIIRHAYTLEVSSPGAERPLKRLKDFIRFSGKKIRVKLSEPVDDQRVFCGILTGVDEEKNTITLAVDGSDAKQMVIDLRAVARARLSL</sequence>
<dbReference type="GO" id="GO:0006412">
    <property type="term" value="P:translation"/>
    <property type="evidence" value="ECO:0007669"/>
    <property type="project" value="TreeGrafter"/>
</dbReference>
<accession>A0A3S3QKA2</accession>
<dbReference type="AlphaFoldDB" id="A0A3S3QKA2"/>
<evidence type="ECO:0000313" key="7">
    <source>
        <dbReference type="Proteomes" id="UP000287615"/>
    </source>
</evidence>
<organism evidence="6 7">
    <name type="scientific">Candidatus Electrothrix marina</name>
    <dbReference type="NCBI Taxonomy" id="1859130"/>
    <lineage>
        <taxon>Bacteria</taxon>
        <taxon>Pseudomonadati</taxon>
        <taxon>Thermodesulfobacteriota</taxon>
        <taxon>Desulfobulbia</taxon>
        <taxon>Desulfobulbales</taxon>
        <taxon>Desulfobulbaceae</taxon>
        <taxon>Candidatus Electrothrix</taxon>
    </lineage>
</organism>
<dbReference type="HAMAP" id="MF_01077">
    <property type="entry name" value="RimP"/>
    <property type="match status" value="1"/>
</dbReference>
<feature type="domain" description="Ribosome maturation factor RimP C-terminal" evidence="5">
    <location>
        <begin position="87"/>
        <end position="154"/>
    </location>
</feature>
<dbReference type="InterPro" id="IPR003728">
    <property type="entry name" value="Ribosome_maturation_RimP"/>
</dbReference>
<dbReference type="Proteomes" id="UP000287615">
    <property type="component" value="Unassembled WGS sequence"/>
</dbReference>
<feature type="domain" description="Ribosome maturation factor RimP N-terminal" evidence="4">
    <location>
        <begin position="14"/>
        <end position="84"/>
    </location>
</feature>
<dbReference type="Gene3D" id="2.30.30.180">
    <property type="entry name" value="Ribosome maturation factor RimP, C-terminal domain"/>
    <property type="match status" value="1"/>
</dbReference>
<dbReference type="EMBL" id="MTKR01000230">
    <property type="protein sequence ID" value="RWX49593.1"/>
    <property type="molecule type" value="Genomic_DNA"/>
</dbReference>
<dbReference type="InterPro" id="IPR028989">
    <property type="entry name" value="RimP_N"/>
</dbReference>
<evidence type="ECO:0000256" key="1">
    <source>
        <dbReference type="ARBA" id="ARBA00022490"/>
    </source>
</evidence>
<dbReference type="SUPFAM" id="SSF74942">
    <property type="entry name" value="YhbC-like, C-terminal domain"/>
    <property type="match status" value="1"/>
</dbReference>
<dbReference type="PANTHER" id="PTHR33867:SF1">
    <property type="entry name" value="RIBOSOME MATURATION FACTOR RIMP"/>
    <property type="match status" value="1"/>
</dbReference>
<dbReference type="InterPro" id="IPR036847">
    <property type="entry name" value="RimP_C_sf"/>
</dbReference>
<dbReference type="InterPro" id="IPR035956">
    <property type="entry name" value="RimP_N_sf"/>
</dbReference>
<evidence type="ECO:0000259" key="4">
    <source>
        <dbReference type="Pfam" id="PF02576"/>
    </source>
</evidence>
<keyword evidence="2 3" id="KW-0690">Ribosome biogenesis</keyword>
<dbReference type="Pfam" id="PF17384">
    <property type="entry name" value="DUF150_C"/>
    <property type="match status" value="1"/>
</dbReference>
<dbReference type="PANTHER" id="PTHR33867">
    <property type="entry name" value="RIBOSOME MATURATION FACTOR RIMP"/>
    <property type="match status" value="1"/>
</dbReference>
<evidence type="ECO:0000313" key="6">
    <source>
        <dbReference type="EMBL" id="RWX49593.1"/>
    </source>
</evidence>
<evidence type="ECO:0000256" key="2">
    <source>
        <dbReference type="ARBA" id="ARBA00022517"/>
    </source>
</evidence>
<dbReference type="InterPro" id="IPR028998">
    <property type="entry name" value="RimP_C"/>
</dbReference>
<dbReference type="CDD" id="cd01734">
    <property type="entry name" value="YlxS_C"/>
    <property type="match status" value="1"/>
</dbReference>
<name>A0A3S3QKA2_9BACT</name>
<comment type="subcellular location">
    <subcellularLocation>
        <location evidence="3">Cytoplasm</location>
    </subcellularLocation>
</comment>
<dbReference type="GO" id="GO:0000028">
    <property type="term" value="P:ribosomal small subunit assembly"/>
    <property type="evidence" value="ECO:0007669"/>
    <property type="project" value="TreeGrafter"/>
</dbReference>
<dbReference type="Gene3D" id="3.30.300.70">
    <property type="entry name" value="RimP-like superfamily, N-terminal"/>
    <property type="match status" value="1"/>
</dbReference>
<gene>
    <name evidence="3" type="primary">rimP</name>
    <name evidence="6" type="ORF">VU00_12302</name>
</gene>
<evidence type="ECO:0000259" key="5">
    <source>
        <dbReference type="Pfam" id="PF17384"/>
    </source>
</evidence>
<dbReference type="FunFam" id="3.30.300.70:FF:000001">
    <property type="entry name" value="Ribosome maturation factor RimP"/>
    <property type="match status" value="1"/>
</dbReference>
<evidence type="ECO:0000256" key="3">
    <source>
        <dbReference type="HAMAP-Rule" id="MF_01077"/>
    </source>
</evidence>
<proteinExistence type="inferred from homology"/>
<keyword evidence="1 3" id="KW-0963">Cytoplasm</keyword>